<dbReference type="InterPro" id="IPR035906">
    <property type="entry name" value="MetI-like_sf"/>
</dbReference>
<gene>
    <name evidence="8" type="ORF">F0A17_04195</name>
</gene>
<keyword evidence="9" id="KW-1185">Reference proteome</keyword>
<comment type="similarity">
    <text evidence="6">Belongs to the binding-protein-dependent transport system permease family.</text>
</comment>
<feature type="domain" description="ABC transmembrane type-1" evidence="7">
    <location>
        <begin position="180"/>
        <end position="375"/>
    </location>
</feature>
<keyword evidence="3 6" id="KW-0812">Transmembrane</keyword>
<evidence type="ECO:0000256" key="2">
    <source>
        <dbReference type="ARBA" id="ARBA00022448"/>
    </source>
</evidence>
<dbReference type="PANTHER" id="PTHR30177:SF30">
    <property type="entry name" value="GLYCINE BETAINE UPTAKE SYSTEM PERMEASE PROTEIN YEHY"/>
    <property type="match status" value="1"/>
</dbReference>
<feature type="transmembrane region" description="Helical" evidence="6">
    <location>
        <begin position="44"/>
        <end position="68"/>
    </location>
</feature>
<accession>A0A7V7G1F1</accession>
<dbReference type="RefSeq" id="WP_149327115.1">
    <property type="nucleotide sequence ID" value="NZ_VTPY01000002.1"/>
</dbReference>
<name>A0A7V7G1F1_9GAMM</name>
<feature type="transmembrane region" description="Helical" evidence="6">
    <location>
        <begin position="75"/>
        <end position="94"/>
    </location>
</feature>
<feature type="transmembrane region" description="Helical" evidence="6">
    <location>
        <begin position="247"/>
        <end position="271"/>
    </location>
</feature>
<evidence type="ECO:0000256" key="5">
    <source>
        <dbReference type="ARBA" id="ARBA00023136"/>
    </source>
</evidence>
<evidence type="ECO:0000256" key="3">
    <source>
        <dbReference type="ARBA" id="ARBA00022692"/>
    </source>
</evidence>
<dbReference type="GO" id="GO:0055085">
    <property type="term" value="P:transmembrane transport"/>
    <property type="evidence" value="ECO:0007669"/>
    <property type="project" value="InterPro"/>
</dbReference>
<evidence type="ECO:0000256" key="4">
    <source>
        <dbReference type="ARBA" id="ARBA00022989"/>
    </source>
</evidence>
<feature type="transmembrane region" description="Helical" evidence="6">
    <location>
        <begin position="358"/>
        <end position="378"/>
    </location>
</feature>
<feature type="transmembrane region" description="Helical" evidence="6">
    <location>
        <begin position="12"/>
        <end position="32"/>
    </location>
</feature>
<keyword evidence="2 6" id="KW-0813">Transport</keyword>
<dbReference type="Pfam" id="PF00528">
    <property type="entry name" value="BPD_transp_1"/>
    <property type="match status" value="1"/>
</dbReference>
<reference evidence="8 9" key="1">
    <citation type="submission" date="2019-08" db="EMBL/GenBank/DDBJ databases">
        <title>Bioinformatics analysis of the strain L3 and L5.</title>
        <authorList>
            <person name="Li X."/>
        </authorList>
    </citation>
    <scope>NUCLEOTIDE SEQUENCE [LARGE SCALE GENOMIC DNA]</scope>
    <source>
        <strain evidence="8 9">L5</strain>
    </source>
</reference>
<dbReference type="EMBL" id="VTPY01000002">
    <property type="protein sequence ID" value="KAA0013574.1"/>
    <property type="molecule type" value="Genomic_DNA"/>
</dbReference>
<proteinExistence type="inferred from homology"/>
<dbReference type="InterPro" id="IPR051204">
    <property type="entry name" value="ABC_transp_perm/SBD"/>
</dbReference>
<comment type="caution">
    <text evidence="8">The sequence shown here is derived from an EMBL/GenBank/DDBJ whole genome shotgun (WGS) entry which is preliminary data.</text>
</comment>
<dbReference type="AlphaFoldDB" id="A0A7V7G1F1"/>
<evidence type="ECO:0000313" key="8">
    <source>
        <dbReference type="EMBL" id="KAA0013574.1"/>
    </source>
</evidence>
<dbReference type="SUPFAM" id="SSF161098">
    <property type="entry name" value="MetI-like"/>
    <property type="match status" value="1"/>
</dbReference>
<feature type="transmembrane region" description="Helical" evidence="6">
    <location>
        <begin position="106"/>
        <end position="128"/>
    </location>
</feature>
<sequence>MESGRCEPNRVLLVLMLAGLFAWLSLDAVSLAPNRIVSGTPYRAFQILGGWPALALALPMLIVAGLAWRSSRQALRAALWGVLALLTLLPWWLVAASVDLVEPGMAQARVGIGASIWLLLFVWLLALIELRTRLELSRPLGWLLLLPVLTSWWLALTWGQAPLSLYREYQARSDQFLTAVSTHLALVGAAVGTSLVLGALLALAMRRHPGVRRASFGLLSFLQTVPSLALFGLLLAPLAWLGARVDMLAAIGVSGIGWAPAFLALLGYSLLPMVRNIYVALEEVDPAVIESARGMGMSRRQVLLQVRLPLALPIVLEGIRITTVQAIGLTAVAALIGAGGLGTFVFQGLGQAAMDMVLLGALPILGLALIADATISALSERLRPGGAP</sequence>
<keyword evidence="5 6" id="KW-0472">Membrane</keyword>
<dbReference type="Gene3D" id="1.10.3720.10">
    <property type="entry name" value="MetI-like"/>
    <property type="match status" value="1"/>
</dbReference>
<dbReference type="PROSITE" id="PS50928">
    <property type="entry name" value="ABC_TM1"/>
    <property type="match status" value="1"/>
</dbReference>
<comment type="subcellular location">
    <subcellularLocation>
        <location evidence="1 6">Cell membrane</location>
        <topology evidence="1 6">Multi-pass membrane protein</topology>
    </subcellularLocation>
</comment>
<protein>
    <submittedName>
        <fullName evidence="8">ABC transporter permease</fullName>
    </submittedName>
</protein>
<dbReference type="GO" id="GO:0031460">
    <property type="term" value="P:glycine betaine transport"/>
    <property type="evidence" value="ECO:0007669"/>
    <property type="project" value="TreeGrafter"/>
</dbReference>
<dbReference type="PANTHER" id="PTHR30177">
    <property type="entry name" value="GLYCINE BETAINE/L-PROLINE TRANSPORT SYSTEM PERMEASE PROTEIN PROW"/>
    <property type="match status" value="1"/>
</dbReference>
<dbReference type="InterPro" id="IPR000515">
    <property type="entry name" value="MetI-like"/>
</dbReference>
<evidence type="ECO:0000256" key="1">
    <source>
        <dbReference type="ARBA" id="ARBA00004651"/>
    </source>
</evidence>
<evidence type="ECO:0000256" key="6">
    <source>
        <dbReference type="RuleBase" id="RU363032"/>
    </source>
</evidence>
<keyword evidence="4 6" id="KW-1133">Transmembrane helix</keyword>
<feature type="transmembrane region" description="Helical" evidence="6">
    <location>
        <begin position="327"/>
        <end position="346"/>
    </location>
</feature>
<dbReference type="CDD" id="cd06261">
    <property type="entry name" value="TM_PBP2"/>
    <property type="match status" value="1"/>
</dbReference>
<evidence type="ECO:0000259" key="7">
    <source>
        <dbReference type="PROSITE" id="PS50928"/>
    </source>
</evidence>
<feature type="transmembrane region" description="Helical" evidence="6">
    <location>
        <begin position="140"/>
        <end position="161"/>
    </location>
</feature>
<feature type="transmembrane region" description="Helical" evidence="6">
    <location>
        <begin position="216"/>
        <end position="241"/>
    </location>
</feature>
<dbReference type="Proteomes" id="UP000486760">
    <property type="component" value="Unassembled WGS sequence"/>
</dbReference>
<feature type="transmembrane region" description="Helical" evidence="6">
    <location>
        <begin position="181"/>
        <end position="204"/>
    </location>
</feature>
<organism evidence="8 9">
    <name type="scientific">Billgrantia pellis</name>
    <dbReference type="NCBI Taxonomy" id="2606936"/>
    <lineage>
        <taxon>Bacteria</taxon>
        <taxon>Pseudomonadati</taxon>
        <taxon>Pseudomonadota</taxon>
        <taxon>Gammaproteobacteria</taxon>
        <taxon>Oceanospirillales</taxon>
        <taxon>Halomonadaceae</taxon>
        <taxon>Billgrantia</taxon>
    </lineage>
</organism>
<dbReference type="GO" id="GO:0005886">
    <property type="term" value="C:plasma membrane"/>
    <property type="evidence" value="ECO:0007669"/>
    <property type="project" value="UniProtKB-SubCell"/>
</dbReference>
<evidence type="ECO:0000313" key="9">
    <source>
        <dbReference type="Proteomes" id="UP000486760"/>
    </source>
</evidence>